<dbReference type="InterPro" id="IPR051242">
    <property type="entry name" value="WD-EF-hand_domain"/>
</dbReference>
<dbReference type="EMBL" id="JNBR01002844">
    <property type="protein sequence ID" value="OQR81012.1"/>
    <property type="molecule type" value="Genomic_DNA"/>
</dbReference>
<dbReference type="Pfam" id="PF00400">
    <property type="entry name" value="WD40"/>
    <property type="match status" value="4"/>
</dbReference>
<evidence type="ECO:0000256" key="1">
    <source>
        <dbReference type="ARBA" id="ARBA00022574"/>
    </source>
</evidence>
<dbReference type="SUPFAM" id="SSF47473">
    <property type="entry name" value="EF-hand"/>
    <property type="match status" value="1"/>
</dbReference>
<evidence type="ECO:0000256" key="2">
    <source>
        <dbReference type="ARBA" id="ARBA00022737"/>
    </source>
</evidence>
<gene>
    <name evidence="6" type="ORF">ACHHYP_16852</name>
</gene>
<dbReference type="InterPro" id="IPR011992">
    <property type="entry name" value="EF-hand-dom_pair"/>
</dbReference>
<accession>A0A1V9Y5L1</accession>
<comment type="caution">
    <text evidence="6">The sequence shown here is derived from an EMBL/GenBank/DDBJ whole genome shotgun (WGS) entry which is preliminary data.</text>
</comment>
<dbReference type="Proteomes" id="UP000243579">
    <property type="component" value="Unassembled WGS sequence"/>
</dbReference>
<dbReference type="InterPro" id="IPR018247">
    <property type="entry name" value="EF_Hand_1_Ca_BS"/>
</dbReference>
<keyword evidence="3" id="KW-0106">Calcium</keyword>
<dbReference type="InterPro" id="IPR036322">
    <property type="entry name" value="WD40_repeat_dom_sf"/>
</dbReference>
<dbReference type="InterPro" id="IPR019775">
    <property type="entry name" value="WD40_repeat_CS"/>
</dbReference>
<evidence type="ECO:0000256" key="3">
    <source>
        <dbReference type="ARBA" id="ARBA00022837"/>
    </source>
</evidence>
<feature type="domain" description="EF-hand" evidence="5">
    <location>
        <begin position="49"/>
        <end position="84"/>
    </location>
</feature>
<dbReference type="Gene3D" id="1.10.238.10">
    <property type="entry name" value="EF-hand"/>
    <property type="match status" value="1"/>
</dbReference>
<dbReference type="InterPro" id="IPR015943">
    <property type="entry name" value="WD40/YVTN_repeat-like_dom_sf"/>
</dbReference>
<dbReference type="STRING" id="1202772.A0A1V9Y5L1"/>
<dbReference type="PANTHER" id="PTHR44324:SF4">
    <property type="entry name" value="WD40 REPEAT DOMAIN 95"/>
    <property type="match status" value="1"/>
</dbReference>
<dbReference type="PROSITE" id="PS00018">
    <property type="entry name" value="EF_HAND_1"/>
    <property type="match status" value="1"/>
</dbReference>
<dbReference type="PROSITE" id="PS50082">
    <property type="entry name" value="WD_REPEATS_2"/>
    <property type="match status" value="3"/>
</dbReference>
<dbReference type="Gene3D" id="2.130.10.10">
    <property type="entry name" value="YVTN repeat-like/Quinoprotein amine dehydrogenase"/>
    <property type="match status" value="3"/>
</dbReference>
<dbReference type="PROSITE" id="PS50222">
    <property type="entry name" value="EF_HAND_2"/>
    <property type="match status" value="1"/>
</dbReference>
<keyword evidence="7" id="KW-1185">Reference proteome</keyword>
<dbReference type="SMART" id="SM00320">
    <property type="entry name" value="WD40"/>
    <property type="match status" value="8"/>
</dbReference>
<feature type="repeat" description="WD" evidence="4">
    <location>
        <begin position="288"/>
        <end position="329"/>
    </location>
</feature>
<proteinExistence type="predicted"/>
<sequence>MRLRCDLDVSAALTPAHLTQLHGMFSAHHDERLDLHRFTEALSAVLEGLPQDQVERLFKRIDANKDGLVGWTEWCSFFLLLDQRSINLEMDATVASLLPLQEITGDTPQEHGVIVRLAQSTIATRGDAAINIYVASTADGVLSLWDASTLRVIARYDALRSRYTTDMTTWIYNQVPYVALSRVDRTIHVAQLTTGLIIETLTGLSETAMSLCASVMNDTCVLVNGDMGGYLNLAPLLPQKLAAQRIKLHTDWLTTIVYEPVLRAWVTASADGHVHFVAGNPPRVLRTFSKHKHGVHTVVAAPTLNLMVSSGAGNDICLWDPYTLKTLAALRGHRAPVHQAVNAQAGKIFSLALDKTVKVWDVYSYLCIQTIRDPNVHYPHDHVECILWDAVNNHLVTSTCQLRIWPVDMVLSRIQATTEVIVVLLLVPLIQPFFTKHAAASIVGIYVMASGDAQSCVNTWDIATGALILRMPGAHGTEGITAMTYDISGQRLVTGASDGSVRIWNGSNGQLLSVETKPIFEVNSLNDGCSIVFVAAVDACVTLFNDTKTADVHPVAMWPDDVDCLGGHTSALLGLCVIPTTSGLVVSTSIDGILCIWSMHSPQYDRVDTSDSPAHWANCVVPYALVDGFISGGSDGRIDFWSIKVCPLYILHV</sequence>
<dbReference type="PROSITE" id="PS00678">
    <property type="entry name" value="WD_REPEATS_1"/>
    <property type="match status" value="1"/>
</dbReference>
<dbReference type="InterPro" id="IPR001680">
    <property type="entry name" value="WD40_rpt"/>
</dbReference>
<evidence type="ECO:0000313" key="7">
    <source>
        <dbReference type="Proteomes" id="UP000243579"/>
    </source>
</evidence>
<dbReference type="GO" id="GO:0005509">
    <property type="term" value="F:calcium ion binding"/>
    <property type="evidence" value="ECO:0007669"/>
    <property type="project" value="InterPro"/>
</dbReference>
<feature type="repeat" description="WD" evidence="4">
    <location>
        <begin position="565"/>
        <end position="607"/>
    </location>
</feature>
<dbReference type="OrthoDB" id="75172at2759"/>
<dbReference type="SUPFAM" id="SSF50978">
    <property type="entry name" value="WD40 repeat-like"/>
    <property type="match status" value="2"/>
</dbReference>
<protein>
    <recommendedName>
        <fullName evidence="5">EF-hand domain-containing protein</fullName>
    </recommendedName>
</protein>
<evidence type="ECO:0000259" key="5">
    <source>
        <dbReference type="PROSITE" id="PS50222"/>
    </source>
</evidence>
<dbReference type="PROSITE" id="PS50294">
    <property type="entry name" value="WD_REPEATS_REGION"/>
    <property type="match status" value="1"/>
</dbReference>
<evidence type="ECO:0000313" key="6">
    <source>
        <dbReference type="EMBL" id="OQR81012.1"/>
    </source>
</evidence>
<keyword evidence="2" id="KW-0677">Repeat</keyword>
<feature type="repeat" description="WD" evidence="4">
    <location>
        <begin position="480"/>
        <end position="514"/>
    </location>
</feature>
<dbReference type="AlphaFoldDB" id="A0A1V9Y5L1"/>
<keyword evidence="1 4" id="KW-0853">WD repeat</keyword>
<dbReference type="InterPro" id="IPR002048">
    <property type="entry name" value="EF_hand_dom"/>
</dbReference>
<dbReference type="PANTHER" id="PTHR44324">
    <property type="entry name" value="WD40 REPEAT DOMAIN 95"/>
    <property type="match status" value="1"/>
</dbReference>
<organism evidence="6 7">
    <name type="scientific">Achlya hypogyna</name>
    <name type="common">Oomycete</name>
    <name type="synonym">Protoachlya hypogyna</name>
    <dbReference type="NCBI Taxonomy" id="1202772"/>
    <lineage>
        <taxon>Eukaryota</taxon>
        <taxon>Sar</taxon>
        <taxon>Stramenopiles</taxon>
        <taxon>Oomycota</taxon>
        <taxon>Saprolegniomycetes</taxon>
        <taxon>Saprolegniales</taxon>
        <taxon>Achlyaceae</taxon>
        <taxon>Achlya</taxon>
    </lineage>
</organism>
<name>A0A1V9Y5L1_ACHHY</name>
<reference evidence="6 7" key="1">
    <citation type="journal article" date="2014" name="Genome Biol. Evol.">
        <title>The secreted proteins of Achlya hypogyna and Thraustotheca clavata identify the ancestral oomycete secretome and reveal gene acquisitions by horizontal gene transfer.</title>
        <authorList>
            <person name="Misner I."/>
            <person name="Blouin N."/>
            <person name="Leonard G."/>
            <person name="Richards T.A."/>
            <person name="Lane C.E."/>
        </authorList>
    </citation>
    <scope>NUCLEOTIDE SEQUENCE [LARGE SCALE GENOMIC DNA]</scope>
    <source>
        <strain evidence="6 7">ATCC 48635</strain>
    </source>
</reference>
<evidence type="ECO:0000256" key="4">
    <source>
        <dbReference type="PROSITE-ProRule" id="PRU00221"/>
    </source>
</evidence>